<organism evidence="1 2">
    <name type="scientific">Racocetra persica</name>
    <dbReference type="NCBI Taxonomy" id="160502"/>
    <lineage>
        <taxon>Eukaryota</taxon>
        <taxon>Fungi</taxon>
        <taxon>Fungi incertae sedis</taxon>
        <taxon>Mucoromycota</taxon>
        <taxon>Glomeromycotina</taxon>
        <taxon>Glomeromycetes</taxon>
        <taxon>Diversisporales</taxon>
        <taxon>Gigasporaceae</taxon>
        <taxon>Racocetra</taxon>
    </lineage>
</organism>
<sequence length="493" mass="57872">MNIEGTSSIEIESEPPIPIKLPDGQNIRKKNEDGLICGWQLGLDQPVKQEKNESWQLDLDQPVKQEDNELYQPISFKLNWGYPNLEAVSNNKLVAINWNSRITVYNLATKKKVNLKLYPYLNDIDIWIDRCIFYNNEDFIMCAKHSVIEEFCDYYLILKGSFKNSNEQSWTINNSISCGNVKDVKCYMTKEKIMLLDKSSTKPVISNKGFKQLIDEKIYYISEGVLPRKSQIEKILQELISENEGNDSIRMKETKSYEGSLVKWEVNGEENVIQAFKKTDSNTWEDVSVDNFDFLFDCKKYVKYVKENRRLLLLKEFLDNLLDNYIEDNILMKLYGQELIKLCLKFQYYLLAEKLCNKIYNEPNLSLMKLCGGEFLKGLLKLQFYLPAEILCNKICKEAEKDNFLEKIQLLNILTFSFKELTQYPQLLKKCLSYILFIHLNNHYEKVNLFFSKPHLQSHIKYLQPSVTSNIKKNIKSLFTLLKISKKETIFDQ</sequence>
<proteinExistence type="predicted"/>
<evidence type="ECO:0000313" key="1">
    <source>
        <dbReference type="EMBL" id="CAG8636945.1"/>
    </source>
</evidence>
<evidence type="ECO:0000313" key="2">
    <source>
        <dbReference type="Proteomes" id="UP000789920"/>
    </source>
</evidence>
<accession>A0ACA9N7F5</accession>
<feature type="non-terminal residue" evidence="1">
    <location>
        <position position="493"/>
    </location>
</feature>
<comment type="caution">
    <text evidence="1">The sequence shown here is derived from an EMBL/GenBank/DDBJ whole genome shotgun (WGS) entry which is preliminary data.</text>
</comment>
<name>A0ACA9N7F5_9GLOM</name>
<gene>
    <name evidence="1" type="ORF">RPERSI_LOCUS7324</name>
</gene>
<protein>
    <submittedName>
        <fullName evidence="1">1753_t:CDS:1</fullName>
    </submittedName>
</protein>
<reference evidence="1" key="1">
    <citation type="submission" date="2021-06" db="EMBL/GenBank/DDBJ databases">
        <authorList>
            <person name="Kallberg Y."/>
            <person name="Tangrot J."/>
            <person name="Rosling A."/>
        </authorList>
    </citation>
    <scope>NUCLEOTIDE SEQUENCE</scope>
    <source>
        <strain evidence="1">MA461A</strain>
    </source>
</reference>
<dbReference type="EMBL" id="CAJVQC010012312">
    <property type="protein sequence ID" value="CAG8636945.1"/>
    <property type="molecule type" value="Genomic_DNA"/>
</dbReference>
<dbReference type="Proteomes" id="UP000789920">
    <property type="component" value="Unassembled WGS sequence"/>
</dbReference>
<keyword evidence="2" id="KW-1185">Reference proteome</keyword>